<evidence type="ECO:0008006" key="3">
    <source>
        <dbReference type="Google" id="ProtNLM"/>
    </source>
</evidence>
<name>A0AAD5S2L6_9FUNG</name>
<proteinExistence type="predicted"/>
<keyword evidence="2" id="KW-1185">Reference proteome</keyword>
<comment type="caution">
    <text evidence="1">The sequence shown here is derived from an EMBL/GenBank/DDBJ whole genome shotgun (WGS) entry which is preliminary data.</text>
</comment>
<accession>A0AAD5S2L6</accession>
<dbReference type="Proteomes" id="UP001212841">
    <property type="component" value="Unassembled WGS sequence"/>
</dbReference>
<reference evidence="1" key="1">
    <citation type="submission" date="2020-05" db="EMBL/GenBank/DDBJ databases">
        <title>Phylogenomic resolution of chytrid fungi.</title>
        <authorList>
            <person name="Stajich J.E."/>
            <person name="Amses K."/>
            <person name="Simmons R."/>
            <person name="Seto K."/>
            <person name="Myers J."/>
            <person name="Bonds A."/>
            <person name="Quandt C.A."/>
            <person name="Barry K."/>
            <person name="Liu P."/>
            <person name="Grigoriev I."/>
            <person name="Longcore J.E."/>
            <person name="James T.Y."/>
        </authorList>
    </citation>
    <scope>NUCLEOTIDE SEQUENCE</scope>
    <source>
        <strain evidence="1">JEL0318</strain>
    </source>
</reference>
<gene>
    <name evidence="1" type="ORF">HK097_005298</name>
</gene>
<sequence length="56" mass="6487">ELANSVAINQRTKHIDVRYHAIRDFILDNKLILVDTDTTENLADLFTKSLKFKQIS</sequence>
<organism evidence="1 2">
    <name type="scientific">Rhizophlyctis rosea</name>
    <dbReference type="NCBI Taxonomy" id="64517"/>
    <lineage>
        <taxon>Eukaryota</taxon>
        <taxon>Fungi</taxon>
        <taxon>Fungi incertae sedis</taxon>
        <taxon>Chytridiomycota</taxon>
        <taxon>Chytridiomycota incertae sedis</taxon>
        <taxon>Chytridiomycetes</taxon>
        <taxon>Rhizophlyctidales</taxon>
        <taxon>Rhizophlyctidaceae</taxon>
        <taxon>Rhizophlyctis</taxon>
    </lineage>
</organism>
<feature type="non-terminal residue" evidence="1">
    <location>
        <position position="56"/>
    </location>
</feature>
<evidence type="ECO:0000313" key="1">
    <source>
        <dbReference type="EMBL" id="KAJ3032310.1"/>
    </source>
</evidence>
<protein>
    <recommendedName>
        <fullName evidence="3">Copia protein</fullName>
    </recommendedName>
</protein>
<dbReference type="AlphaFoldDB" id="A0AAD5S2L6"/>
<evidence type="ECO:0000313" key="2">
    <source>
        <dbReference type="Proteomes" id="UP001212841"/>
    </source>
</evidence>
<dbReference type="EMBL" id="JADGJD010002486">
    <property type="protein sequence ID" value="KAJ3032310.1"/>
    <property type="molecule type" value="Genomic_DNA"/>
</dbReference>